<feature type="domain" description="SnoaL-like" evidence="2">
    <location>
        <begin position="11"/>
        <end position="118"/>
    </location>
</feature>
<protein>
    <submittedName>
        <fullName evidence="3">Ketosteroid isomerase-like protein</fullName>
    </submittedName>
</protein>
<dbReference type="Gene3D" id="3.10.450.50">
    <property type="match status" value="1"/>
</dbReference>
<dbReference type="InterPro" id="IPR037401">
    <property type="entry name" value="SnoaL-like"/>
</dbReference>
<evidence type="ECO:0000256" key="1">
    <source>
        <dbReference type="SAM" id="MobiDB-lite"/>
    </source>
</evidence>
<reference evidence="3" key="1">
    <citation type="submission" date="2022-08" db="EMBL/GenBank/DDBJ databases">
        <title>Genomic Encyclopedia of Type Strains, Phase V (KMG-V): Genome sequencing to study the core and pangenomes of soil and plant-associated prokaryotes.</title>
        <authorList>
            <person name="Whitman W."/>
        </authorList>
    </citation>
    <scope>NUCLEOTIDE SEQUENCE</scope>
    <source>
        <strain evidence="3">SP2017</strain>
    </source>
</reference>
<sequence length="172" mass="19316">MYHAIVRRIARNAFEDLSDQKVEPLIERSAPDLRHTFAGDHALGGTRHSREAFRAWLERLFRLFPELTFTIRDVMATGPPWDTRLAISWIDRGTAADGVDYENEGVHLLRLEWGRLQELEATLDTQHLEKTLDRMAAAGIEEAASDPIESADPSEGIDVDPDTIAPDLVKAS</sequence>
<evidence type="ECO:0000313" key="4">
    <source>
        <dbReference type="Proteomes" id="UP001155010"/>
    </source>
</evidence>
<accession>A0A9X2Z3R6</accession>
<evidence type="ECO:0000259" key="2">
    <source>
        <dbReference type="Pfam" id="PF12680"/>
    </source>
</evidence>
<dbReference type="GO" id="GO:0016853">
    <property type="term" value="F:isomerase activity"/>
    <property type="evidence" value="ECO:0007669"/>
    <property type="project" value="UniProtKB-KW"/>
</dbReference>
<dbReference type="EMBL" id="JANUBB010000006">
    <property type="protein sequence ID" value="MCS3951814.1"/>
    <property type="molecule type" value="Genomic_DNA"/>
</dbReference>
<evidence type="ECO:0000313" key="3">
    <source>
        <dbReference type="EMBL" id="MCS3951814.1"/>
    </source>
</evidence>
<dbReference type="Pfam" id="PF12680">
    <property type="entry name" value="SnoaL_2"/>
    <property type="match status" value="1"/>
</dbReference>
<dbReference type="InterPro" id="IPR032710">
    <property type="entry name" value="NTF2-like_dom_sf"/>
</dbReference>
<organism evidence="3 4">
    <name type="scientific">Salinibacter ruber</name>
    <dbReference type="NCBI Taxonomy" id="146919"/>
    <lineage>
        <taxon>Bacteria</taxon>
        <taxon>Pseudomonadati</taxon>
        <taxon>Rhodothermota</taxon>
        <taxon>Rhodothermia</taxon>
        <taxon>Rhodothermales</taxon>
        <taxon>Salinibacteraceae</taxon>
        <taxon>Salinibacter</taxon>
    </lineage>
</organism>
<dbReference type="RefSeq" id="WP_208423783.1">
    <property type="nucleotide sequence ID" value="NZ_JANTZN010000005.1"/>
</dbReference>
<dbReference type="AlphaFoldDB" id="A0A9X2Z3R6"/>
<proteinExistence type="predicted"/>
<dbReference type="Proteomes" id="UP001155010">
    <property type="component" value="Unassembled WGS sequence"/>
</dbReference>
<dbReference type="SUPFAM" id="SSF54427">
    <property type="entry name" value="NTF2-like"/>
    <property type="match status" value="1"/>
</dbReference>
<keyword evidence="3" id="KW-0413">Isomerase</keyword>
<name>A0A9X2Z3R6_9BACT</name>
<comment type="caution">
    <text evidence="3">The sequence shown here is derived from an EMBL/GenBank/DDBJ whole genome shotgun (WGS) entry which is preliminary data.</text>
</comment>
<feature type="region of interest" description="Disordered" evidence="1">
    <location>
        <begin position="141"/>
        <end position="172"/>
    </location>
</feature>
<gene>
    <name evidence="3" type="ORF">GGP83_001766</name>
</gene>